<proteinExistence type="predicted"/>
<dbReference type="InterPro" id="IPR034660">
    <property type="entry name" value="DinB/YfiT-like"/>
</dbReference>
<dbReference type="SUPFAM" id="SSF109854">
    <property type="entry name" value="DinB/YfiT-like putative metalloenzymes"/>
    <property type="match status" value="1"/>
</dbReference>
<evidence type="ECO:0000313" key="1">
    <source>
        <dbReference type="EMBL" id="SVD89939.1"/>
    </source>
</evidence>
<protein>
    <recommendedName>
        <fullName evidence="2">DinB-like domain-containing protein</fullName>
    </recommendedName>
</protein>
<dbReference type="EMBL" id="UINC01180638">
    <property type="protein sequence ID" value="SVD89939.1"/>
    <property type="molecule type" value="Genomic_DNA"/>
</dbReference>
<name>A0A382Z408_9ZZZZ</name>
<sequence length="85" mass="9860">MQKRLIRSVTESTSVEFRSPDGEGYFRRQPHPHISPAGWHLGHCVYIECLWIRSFACGDNRLEVSLRGLYTSELSLKEMRGRNLP</sequence>
<dbReference type="AlphaFoldDB" id="A0A382Z408"/>
<gene>
    <name evidence="1" type="ORF">METZ01_LOCUS442793</name>
</gene>
<reference evidence="1" key="1">
    <citation type="submission" date="2018-05" db="EMBL/GenBank/DDBJ databases">
        <authorList>
            <person name="Lanie J.A."/>
            <person name="Ng W.-L."/>
            <person name="Kazmierczak K.M."/>
            <person name="Andrzejewski T.M."/>
            <person name="Davidsen T.M."/>
            <person name="Wayne K.J."/>
            <person name="Tettelin H."/>
            <person name="Glass J.I."/>
            <person name="Rusch D."/>
            <person name="Podicherti R."/>
            <person name="Tsui H.-C.T."/>
            <person name="Winkler M.E."/>
        </authorList>
    </citation>
    <scope>NUCLEOTIDE SEQUENCE</scope>
</reference>
<organism evidence="1">
    <name type="scientific">marine metagenome</name>
    <dbReference type="NCBI Taxonomy" id="408172"/>
    <lineage>
        <taxon>unclassified sequences</taxon>
        <taxon>metagenomes</taxon>
        <taxon>ecological metagenomes</taxon>
    </lineage>
</organism>
<accession>A0A382Z408</accession>
<evidence type="ECO:0008006" key="2">
    <source>
        <dbReference type="Google" id="ProtNLM"/>
    </source>
</evidence>
<feature type="non-terminal residue" evidence="1">
    <location>
        <position position="85"/>
    </location>
</feature>